<keyword evidence="5" id="KW-0482">Metalloprotease</keyword>
<dbReference type="GO" id="GO:0046872">
    <property type="term" value="F:metal ion binding"/>
    <property type="evidence" value="ECO:0007669"/>
    <property type="project" value="UniProtKB-KW"/>
</dbReference>
<dbReference type="SUPFAM" id="SSF102712">
    <property type="entry name" value="JAB1/MPN domain"/>
    <property type="match status" value="1"/>
</dbReference>
<name>A0A7J3UZZ6_9CREN</name>
<feature type="domain" description="JAB" evidence="6">
    <location>
        <begin position="13"/>
        <end position="105"/>
    </location>
</feature>
<accession>A0A7J3UZZ6</accession>
<evidence type="ECO:0000256" key="3">
    <source>
        <dbReference type="ARBA" id="ARBA00022801"/>
    </source>
</evidence>
<dbReference type="Gene3D" id="3.40.140.10">
    <property type="entry name" value="Cytidine Deaminase, domain 2"/>
    <property type="match status" value="1"/>
</dbReference>
<evidence type="ECO:0000256" key="5">
    <source>
        <dbReference type="ARBA" id="ARBA00023049"/>
    </source>
</evidence>
<evidence type="ECO:0000259" key="6">
    <source>
        <dbReference type="Pfam" id="PF14464"/>
    </source>
</evidence>
<reference evidence="7" key="1">
    <citation type="journal article" date="2020" name="mSystems">
        <title>Genome- and Community-Level Interaction Insights into Carbon Utilization and Element Cycling Functions of Hydrothermarchaeota in Hydrothermal Sediment.</title>
        <authorList>
            <person name="Zhou Z."/>
            <person name="Liu Y."/>
            <person name="Xu W."/>
            <person name="Pan J."/>
            <person name="Luo Z.H."/>
            <person name="Li M."/>
        </authorList>
    </citation>
    <scope>NUCLEOTIDE SEQUENCE [LARGE SCALE GENOMIC DNA]</scope>
    <source>
        <strain evidence="7">SpSt-1038</strain>
    </source>
</reference>
<proteinExistence type="predicted"/>
<dbReference type="AlphaFoldDB" id="A0A7J3UZZ6"/>
<keyword evidence="4" id="KW-0862">Zinc</keyword>
<evidence type="ECO:0000313" key="7">
    <source>
        <dbReference type="EMBL" id="HHI49425.1"/>
    </source>
</evidence>
<dbReference type="InterPro" id="IPR028090">
    <property type="entry name" value="JAB_dom_prok"/>
</dbReference>
<keyword evidence="1" id="KW-0645">Protease</keyword>
<dbReference type="EMBL" id="DRVT01000054">
    <property type="protein sequence ID" value="HHI49425.1"/>
    <property type="molecule type" value="Genomic_DNA"/>
</dbReference>
<dbReference type="Pfam" id="PF14464">
    <property type="entry name" value="Prok-JAB"/>
    <property type="match status" value="1"/>
</dbReference>
<comment type="caution">
    <text evidence="7">The sequence shown here is derived from an EMBL/GenBank/DDBJ whole genome shotgun (WGS) entry which is preliminary data.</text>
</comment>
<evidence type="ECO:0000256" key="2">
    <source>
        <dbReference type="ARBA" id="ARBA00022723"/>
    </source>
</evidence>
<evidence type="ECO:0000256" key="1">
    <source>
        <dbReference type="ARBA" id="ARBA00022670"/>
    </source>
</evidence>
<gene>
    <name evidence="7" type="ORF">ENL91_04555</name>
</gene>
<sequence>MNPVLKEVFVSCEVLEAFLELCREVFPRENIMLIRGKVRGERAEIKEFLIPPFSTYGEGFSTFPTHMMPFDLSIIGIAHSHPSGDNSPSDEDLNHFYGKVMLIAAYPYSKVSVAAYNSKGLKIGFTVE</sequence>
<keyword evidence="2" id="KW-0479">Metal-binding</keyword>
<keyword evidence="3" id="KW-0378">Hydrolase</keyword>
<evidence type="ECO:0000256" key="4">
    <source>
        <dbReference type="ARBA" id="ARBA00022833"/>
    </source>
</evidence>
<organism evidence="7">
    <name type="scientific">Candidatus Methanosuratincola petrocarbonis</name>
    <name type="common">ex Vanwonterghem et al. 2016</name>
    <dbReference type="NCBI Taxonomy" id="1867261"/>
    <lineage>
        <taxon>Archaea</taxon>
        <taxon>Thermoproteota</taxon>
        <taxon>Methanosuratincolia</taxon>
        <taxon>Candidatus Methanomethylicales</taxon>
        <taxon>Candidatus Methanomethylicaceae</taxon>
        <taxon>Candidatus Methanosuratincola (ex Vanwonterghem et al. 2016)</taxon>
    </lineage>
</organism>
<protein>
    <submittedName>
        <fullName evidence="7">Peptidase</fullName>
    </submittedName>
</protein>
<dbReference type="GO" id="GO:0006508">
    <property type="term" value="P:proteolysis"/>
    <property type="evidence" value="ECO:0007669"/>
    <property type="project" value="UniProtKB-KW"/>
</dbReference>
<dbReference type="GO" id="GO:0008237">
    <property type="term" value="F:metallopeptidase activity"/>
    <property type="evidence" value="ECO:0007669"/>
    <property type="project" value="UniProtKB-KW"/>
</dbReference>